<feature type="transmembrane region" description="Helical" evidence="7">
    <location>
        <begin position="756"/>
        <end position="777"/>
    </location>
</feature>
<feature type="domain" description="ABC3 transporter permease C-terminal" evidence="8">
    <location>
        <begin position="671"/>
        <end position="784"/>
    </location>
</feature>
<dbReference type="Proteomes" id="UP001139000">
    <property type="component" value="Unassembled WGS sequence"/>
</dbReference>
<evidence type="ECO:0000256" key="4">
    <source>
        <dbReference type="ARBA" id="ARBA00022989"/>
    </source>
</evidence>
<accession>A0A9X1PIX7</accession>
<dbReference type="GO" id="GO:0022857">
    <property type="term" value="F:transmembrane transporter activity"/>
    <property type="evidence" value="ECO:0007669"/>
    <property type="project" value="TreeGrafter"/>
</dbReference>
<proteinExistence type="inferred from homology"/>
<feature type="transmembrane region" description="Helical" evidence="7">
    <location>
        <begin position="424"/>
        <end position="442"/>
    </location>
</feature>
<dbReference type="RefSeq" id="WP_234654028.1">
    <property type="nucleotide sequence ID" value="NZ_CP094997.1"/>
</dbReference>
<keyword evidence="4 7" id="KW-1133">Transmembrane helix</keyword>
<evidence type="ECO:0000256" key="2">
    <source>
        <dbReference type="ARBA" id="ARBA00022475"/>
    </source>
</evidence>
<feature type="transmembrane region" description="Helical" evidence="7">
    <location>
        <begin position="281"/>
        <end position="303"/>
    </location>
</feature>
<evidence type="ECO:0000256" key="7">
    <source>
        <dbReference type="SAM" id="Phobius"/>
    </source>
</evidence>
<feature type="transmembrane region" description="Helical" evidence="7">
    <location>
        <begin position="334"/>
        <end position="355"/>
    </location>
</feature>
<comment type="caution">
    <text evidence="10">The sequence shown here is derived from an EMBL/GenBank/DDBJ whole genome shotgun (WGS) entry which is preliminary data.</text>
</comment>
<dbReference type="InterPro" id="IPR050250">
    <property type="entry name" value="Macrolide_Exporter_MacB"/>
</dbReference>
<protein>
    <submittedName>
        <fullName evidence="10">ABC transporter permease</fullName>
    </submittedName>
</protein>
<comment type="similarity">
    <text evidence="6">Belongs to the ABC-4 integral membrane protein family.</text>
</comment>
<evidence type="ECO:0000256" key="1">
    <source>
        <dbReference type="ARBA" id="ARBA00004651"/>
    </source>
</evidence>
<gene>
    <name evidence="10" type="ORF">LXM26_05710</name>
</gene>
<reference evidence="10" key="1">
    <citation type="submission" date="2021-12" db="EMBL/GenBank/DDBJ databases">
        <title>Novel species in genus Dyadobacter.</title>
        <authorList>
            <person name="Ma C."/>
        </authorList>
    </citation>
    <scope>NUCLEOTIDE SEQUENCE</scope>
    <source>
        <strain evidence="10">LJ419</strain>
    </source>
</reference>
<sequence length="791" mass="88150">MIFSYFKIAIRNLWKHKLFSFINIVGLGLAMAFCLLQLIQVQSHFEKDTFHPYPDRTYRILTNATGADGNVYRLATTPFPLREKLQNEQSVIEKSARINRSFDGNLSNGLKSLRTSGMFVDPAYFEIFGFKLARGKAAIEPRTMVLTHETAERFFGDADPVGKTLIHPDFGTFTVTGVFKPLGKYKTHLNSDLVVSMASFSLVNPKASYDNWLDYNTYTFVLVSKNTQRKALDRALTDISEANKRTVDFVDIKGHAFRSQQLSEISPDFENLLNNPYVEPIWKISFSLLIPLIIILLSGFNYVNLTLTRSLSRAREVGVRKVAGAKRWQLIGQFLIETMLVATFALGVGYLGLVFMKSYIPVRWLTWEVLDARLLWLIFIGFTLFTGFLAGILPARILSSYQPVQILKGELAPTGIGKLGFRKVLTITQFVVALVFMSFIGISNSQFDYMATDNENFNRKNILNIPLAPGSDYKLLANEFSKEAGVESVGVTSAPFNENAGKARIGNLDAKGNDKLAKDAFIYAVDGNFVDNMKLTFVAGNNIPASLDTSVHFVVLNQKAVKSLGWKNPKDAIGQTVMLNQAEVIVSGVVKDFCIMRYELPVSSLVLAFNPKEIKLLSLRVAEAADRGQITASLSGIWKKYHPHESFVYSWYDQQLYENYSENGDRDFTRVMVIIVFAIASMGLLGMVTYTTEKRTKEVGVRKVMGASVVQIMQLLSAAFLKIMLVAAAIALPIGYFLGSLFLNIFTYHAKLGPGVFLICLGSLSLIGLLTIGIQTYKTAITNPAKTLKTD</sequence>
<organism evidence="10 11">
    <name type="scientific">Dyadobacter chenwenxiniae</name>
    <dbReference type="NCBI Taxonomy" id="2906456"/>
    <lineage>
        <taxon>Bacteria</taxon>
        <taxon>Pseudomonadati</taxon>
        <taxon>Bacteroidota</taxon>
        <taxon>Cytophagia</taxon>
        <taxon>Cytophagales</taxon>
        <taxon>Spirosomataceae</taxon>
        <taxon>Dyadobacter</taxon>
    </lineage>
</organism>
<dbReference type="InterPro" id="IPR003838">
    <property type="entry name" value="ABC3_permease_C"/>
</dbReference>
<evidence type="ECO:0000259" key="8">
    <source>
        <dbReference type="Pfam" id="PF02687"/>
    </source>
</evidence>
<name>A0A9X1PIX7_9BACT</name>
<evidence type="ECO:0000259" key="9">
    <source>
        <dbReference type="Pfam" id="PF12704"/>
    </source>
</evidence>
<dbReference type="PANTHER" id="PTHR30572">
    <property type="entry name" value="MEMBRANE COMPONENT OF TRANSPORTER-RELATED"/>
    <property type="match status" value="1"/>
</dbReference>
<evidence type="ECO:0000313" key="11">
    <source>
        <dbReference type="Proteomes" id="UP001139000"/>
    </source>
</evidence>
<keyword evidence="2" id="KW-1003">Cell membrane</keyword>
<evidence type="ECO:0000256" key="6">
    <source>
        <dbReference type="ARBA" id="ARBA00038076"/>
    </source>
</evidence>
<feature type="transmembrane region" description="Helical" evidence="7">
    <location>
        <begin position="375"/>
        <end position="398"/>
    </location>
</feature>
<feature type="transmembrane region" description="Helical" evidence="7">
    <location>
        <begin position="671"/>
        <end position="691"/>
    </location>
</feature>
<evidence type="ECO:0000256" key="5">
    <source>
        <dbReference type="ARBA" id="ARBA00023136"/>
    </source>
</evidence>
<feature type="domain" description="ABC3 transporter permease C-terminal" evidence="8">
    <location>
        <begin position="289"/>
        <end position="402"/>
    </location>
</feature>
<feature type="domain" description="MacB-like periplasmic core" evidence="9">
    <location>
        <begin position="433"/>
        <end position="593"/>
    </location>
</feature>
<keyword evidence="3 7" id="KW-0812">Transmembrane</keyword>
<feature type="transmembrane region" description="Helical" evidence="7">
    <location>
        <begin position="21"/>
        <end position="39"/>
    </location>
</feature>
<comment type="subcellular location">
    <subcellularLocation>
        <location evidence="1">Cell membrane</location>
        <topology evidence="1">Multi-pass membrane protein</topology>
    </subcellularLocation>
</comment>
<dbReference type="InterPro" id="IPR025857">
    <property type="entry name" value="MacB_PCD"/>
</dbReference>
<dbReference type="EMBL" id="JAJTTC010000001">
    <property type="protein sequence ID" value="MCF0060979.1"/>
    <property type="molecule type" value="Genomic_DNA"/>
</dbReference>
<dbReference type="Pfam" id="PF12704">
    <property type="entry name" value="MacB_PCD"/>
    <property type="match status" value="2"/>
</dbReference>
<keyword evidence="11" id="KW-1185">Reference proteome</keyword>
<keyword evidence="5 7" id="KW-0472">Membrane</keyword>
<evidence type="ECO:0000256" key="3">
    <source>
        <dbReference type="ARBA" id="ARBA00022692"/>
    </source>
</evidence>
<dbReference type="AlphaFoldDB" id="A0A9X1PIX7"/>
<dbReference type="GO" id="GO:0005886">
    <property type="term" value="C:plasma membrane"/>
    <property type="evidence" value="ECO:0007669"/>
    <property type="project" value="UniProtKB-SubCell"/>
</dbReference>
<evidence type="ECO:0000313" key="10">
    <source>
        <dbReference type="EMBL" id="MCF0060979.1"/>
    </source>
</evidence>
<dbReference type="Pfam" id="PF02687">
    <property type="entry name" value="FtsX"/>
    <property type="match status" value="2"/>
</dbReference>
<feature type="domain" description="MacB-like periplasmic core" evidence="9">
    <location>
        <begin position="20"/>
        <end position="238"/>
    </location>
</feature>
<dbReference type="PANTHER" id="PTHR30572:SF4">
    <property type="entry name" value="ABC TRANSPORTER PERMEASE YTRF"/>
    <property type="match status" value="1"/>
</dbReference>
<feature type="transmembrane region" description="Helical" evidence="7">
    <location>
        <begin position="712"/>
        <end position="736"/>
    </location>
</feature>